<keyword evidence="2" id="KW-1185">Reference proteome</keyword>
<comment type="caution">
    <text evidence="1">The sequence shown here is derived from an EMBL/GenBank/DDBJ whole genome shotgun (WGS) entry which is preliminary data.</text>
</comment>
<protein>
    <submittedName>
        <fullName evidence="1">Uncharacterized protein</fullName>
    </submittedName>
</protein>
<evidence type="ECO:0000313" key="2">
    <source>
        <dbReference type="Proteomes" id="UP000887116"/>
    </source>
</evidence>
<name>A0A8X6M253_TRICU</name>
<proteinExistence type="predicted"/>
<organism evidence="1 2">
    <name type="scientific">Trichonephila clavata</name>
    <name type="common">Joro spider</name>
    <name type="synonym">Nephila clavata</name>
    <dbReference type="NCBI Taxonomy" id="2740835"/>
    <lineage>
        <taxon>Eukaryota</taxon>
        <taxon>Metazoa</taxon>
        <taxon>Ecdysozoa</taxon>
        <taxon>Arthropoda</taxon>
        <taxon>Chelicerata</taxon>
        <taxon>Arachnida</taxon>
        <taxon>Araneae</taxon>
        <taxon>Araneomorphae</taxon>
        <taxon>Entelegynae</taxon>
        <taxon>Araneoidea</taxon>
        <taxon>Nephilidae</taxon>
        <taxon>Trichonephila</taxon>
    </lineage>
</organism>
<dbReference type="Proteomes" id="UP000887116">
    <property type="component" value="Unassembled WGS sequence"/>
</dbReference>
<sequence>MSWSIQTLVTFEGIQILAFFHGFEHRFNTLKQGYPDISNRTGYPDVSKFAGYPDISTVLLLLEGNMYELIVSGFPKPHGEVNIFSTP</sequence>
<gene>
    <name evidence="1" type="ORF">TNCT_562421</name>
</gene>
<accession>A0A8X6M253</accession>
<reference evidence="1" key="1">
    <citation type="submission" date="2020-07" db="EMBL/GenBank/DDBJ databases">
        <title>Multicomponent nature underlies the extraordinary mechanical properties of spider dragline silk.</title>
        <authorList>
            <person name="Kono N."/>
            <person name="Nakamura H."/>
            <person name="Mori M."/>
            <person name="Yoshida Y."/>
            <person name="Ohtoshi R."/>
            <person name="Malay A.D."/>
            <person name="Moran D.A.P."/>
            <person name="Tomita M."/>
            <person name="Numata K."/>
            <person name="Arakawa K."/>
        </authorList>
    </citation>
    <scope>NUCLEOTIDE SEQUENCE</scope>
</reference>
<dbReference type="EMBL" id="BMAO01009183">
    <property type="protein sequence ID" value="GFR29182.1"/>
    <property type="molecule type" value="Genomic_DNA"/>
</dbReference>
<dbReference type="AlphaFoldDB" id="A0A8X6M253"/>
<evidence type="ECO:0000313" key="1">
    <source>
        <dbReference type="EMBL" id="GFR29182.1"/>
    </source>
</evidence>